<comment type="subcellular location">
    <subcellularLocation>
        <location evidence="1">Cytoplasm</location>
        <location evidence="1">Cytoskeleton</location>
        <location evidence="1">Microtubule organizing center</location>
        <location evidence="1">Centrosome</location>
        <location evidence="1">Centriole</location>
    </subcellularLocation>
    <subcellularLocation>
        <location evidence="2">Nucleus</location>
    </subcellularLocation>
</comment>
<dbReference type="GO" id="GO:0097539">
    <property type="term" value="C:ciliary transition fiber"/>
    <property type="evidence" value="ECO:0007669"/>
    <property type="project" value="UniProtKB-ARBA"/>
</dbReference>
<evidence type="ECO:0000256" key="7">
    <source>
        <dbReference type="ARBA" id="ARBA00022776"/>
    </source>
</evidence>
<dbReference type="SUPFAM" id="SSF51045">
    <property type="entry name" value="WW domain"/>
    <property type="match status" value="1"/>
</dbReference>
<evidence type="ECO:0000256" key="9">
    <source>
        <dbReference type="ARBA" id="ARBA00023054"/>
    </source>
</evidence>
<keyword evidence="5" id="KW-0132">Cell division</keyword>
<feature type="compositionally biased region" description="Basic and acidic residues" evidence="17">
    <location>
        <begin position="508"/>
        <end position="520"/>
    </location>
</feature>
<feature type="compositionally biased region" description="Acidic residues" evidence="17">
    <location>
        <begin position="874"/>
        <end position="890"/>
    </location>
</feature>
<dbReference type="CDD" id="cd00201">
    <property type="entry name" value="WW"/>
    <property type="match status" value="1"/>
</dbReference>
<organism evidence="19 20">
    <name type="scientific">Gadus morhua</name>
    <name type="common">Atlantic cod</name>
    <dbReference type="NCBI Taxonomy" id="8049"/>
    <lineage>
        <taxon>Eukaryota</taxon>
        <taxon>Metazoa</taxon>
        <taxon>Chordata</taxon>
        <taxon>Craniata</taxon>
        <taxon>Vertebrata</taxon>
        <taxon>Euteleostomi</taxon>
        <taxon>Actinopterygii</taxon>
        <taxon>Neopterygii</taxon>
        <taxon>Teleostei</taxon>
        <taxon>Neoteleostei</taxon>
        <taxon>Acanthomorphata</taxon>
        <taxon>Zeiogadaria</taxon>
        <taxon>Gadariae</taxon>
        <taxon>Gadiformes</taxon>
        <taxon>Gadoidei</taxon>
        <taxon>Gadidae</taxon>
        <taxon>Gadus</taxon>
    </lineage>
</organism>
<evidence type="ECO:0000256" key="6">
    <source>
        <dbReference type="ARBA" id="ARBA00022763"/>
    </source>
</evidence>
<feature type="compositionally biased region" description="Low complexity" evidence="17">
    <location>
        <begin position="192"/>
        <end position="216"/>
    </location>
</feature>
<feature type="compositionally biased region" description="Acidic residues" evidence="17">
    <location>
        <begin position="353"/>
        <end position="366"/>
    </location>
</feature>
<feature type="compositionally biased region" description="Basic and acidic residues" evidence="17">
    <location>
        <begin position="605"/>
        <end position="616"/>
    </location>
</feature>
<name>A0A8C5D1F7_GADMO</name>
<dbReference type="InterPro" id="IPR053233">
    <property type="entry name" value="ABRA-related"/>
</dbReference>
<dbReference type="Gene3D" id="3.30.1470.10">
    <property type="entry name" value="Photosystem I PsaD, reaction center subunit II"/>
    <property type="match status" value="1"/>
</dbReference>
<dbReference type="Proteomes" id="UP000694546">
    <property type="component" value="Chromosome 16"/>
</dbReference>
<dbReference type="FunFam" id="3.30.1470.10:FF:000001">
    <property type="entry name" value="Centrosomal protein of 164 kDa"/>
    <property type="match status" value="1"/>
</dbReference>
<dbReference type="GeneTree" id="ENSGT00950000183078"/>
<feature type="compositionally biased region" description="Acidic residues" evidence="17">
    <location>
        <begin position="428"/>
        <end position="456"/>
    </location>
</feature>
<proteinExistence type="predicted"/>
<dbReference type="SMART" id="SM00456">
    <property type="entry name" value="WW"/>
    <property type="match status" value="1"/>
</dbReference>
<dbReference type="PROSITE" id="PS01159">
    <property type="entry name" value="WW_DOMAIN_1"/>
    <property type="match status" value="1"/>
</dbReference>
<keyword evidence="10" id="KW-0234">DNA repair</keyword>
<reference evidence="19" key="1">
    <citation type="submission" date="2025-08" db="UniProtKB">
        <authorList>
            <consortium name="Ensembl"/>
        </authorList>
    </citation>
    <scope>IDENTIFICATION</scope>
</reference>
<evidence type="ECO:0000256" key="13">
    <source>
        <dbReference type="ARBA" id="ARBA00023306"/>
    </source>
</evidence>
<evidence type="ECO:0000256" key="3">
    <source>
        <dbReference type="ARBA" id="ARBA00022490"/>
    </source>
</evidence>
<feature type="region of interest" description="Disordered" evidence="17">
    <location>
        <begin position="267"/>
        <end position="922"/>
    </location>
</feature>
<feature type="compositionally biased region" description="Acidic residues" evidence="17">
    <location>
        <begin position="373"/>
        <end position="384"/>
    </location>
</feature>
<dbReference type="PANTHER" id="PTHR21715">
    <property type="entry name" value="RH04127P"/>
    <property type="match status" value="1"/>
</dbReference>
<feature type="compositionally biased region" description="Gly residues" evidence="17">
    <location>
        <begin position="327"/>
        <end position="342"/>
    </location>
</feature>
<feature type="compositionally biased region" description="Acidic residues" evidence="17">
    <location>
        <begin position="399"/>
        <end position="415"/>
    </location>
</feature>
<feature type="compositionally biased region" description="Basic and acidic residues" evidence="17">
    <location>
        <begin position="527"/>
        <end position="540"/>
    </location>
</feature>
<evidence type="ECO:0000256" key="1">
    <source>
        <dbReference type="ARBA" id="ARBA00004114"/>
    </source>
</evidence>
<evidence type="ECO:0000256" key="5">
    <source>
        <dbReference type="ARBA" id="ARBA00022618"/>
    </source>
</evidence>
<feature type="compositionally biased region" description="Basic residues" evidence="17">
    <location>
        <begin position="123"/>
        <end position="138"/>
    </location>
</feature>
<feature type="compositionally biased region" description="Basic and acidic residues" evidence="17">
    <location>
        <begin position="799"/>
        <end position="809"/>
    </location>
</feature>
<evidence type="ECO:0000256" key="2">
    <source>
        <dbReference type="ARBA" id="ARBA00004123"/>
    </source>
</evidence>
<evidence type="ECO:0000256" key="10">
    <source>
        <dbReference type="ARBA" id="ARBA00023204"/>
    </source>
</evidence>
<dbReference type="AlphaFoldDB" id="A0A8C5D1F7"/>
<dbReference type="GO" id="GO:0030030">
    <property type="term" value="P:cell projection organization"/>
    <property type="evidence" value="ECO:0007669"/>
    <property type="project" value="UniProtKB-KW"/>
</dbReference>
<feature type="compositionally biased region" description="Acidic residues" evidence="17">
    <location>
        <begin position="576"/>
        <end position="591"/>
    </location>
</feature>
<evidence type="ECO:0000256" key="16">
    <source>
        <dbReference type="ARBA" id="ARBA00067900"/>
    </source>
</evidence>
<dbReference type="PANTHER" id="PTHR21715:SF0">
    <property type="entry name" value="RH04127P"/>
    <property type="match status" value="1"/>
</dbReference>
<dbReference type="OMA" id="RTEDVEC"/>
<dbReference type="GO" id="GO:0051301">
    <property type="term" value="P:cell division"/>
    <property type="evidence" value="ECO:0007669"/>
    <property type="project" value="UniProtKB-KW"/>
</dbReference>
<feature type="compositionally biased region" description="Acidic residues" evidence="17">
    <location>
        <begin position="639"/>
        <end position="657"/>
    </location>
</feature>
<comment type="subunit">
    <text evidence="15">Interacts (via N-terminus) with ATRIP. Interacts with ATM, ATR and MDC1. Interacts with XPA (via N-terminus) upon UV irradiation. Interacts with CEP83, CCDC92, TTBK2, DVL3, NPHP3 and weakly with NPHP4. Interacts with DZIP1.</text>
</comment>
<keyword evidence="11" id="KW-0206">Cytoskeleton</keyword>
<keyword evidence="20" id="KW-1185">Reference proteome</keyword>
<feature type="region of interest" description="Disordered" evidence="17">
    <location>
        <begin position="100"/>
        <end position="248"/>
    </location>
</feature>
<dbReference type="GO" id="GO:0005814">
    <property type="term" value="C:centriole"/>
    <property type="evidence" value="ECO:0007669"/>
    <property type="project" value="UniProtKB-SubCell"/>
</dbReference>
<evidence type="ECO:0000256" key="14">
    <source>
        <dbReference type="ARBA" id="ARBA00056906"/>
    </source>
</evidence>
<comment type="function">
    <text evidence="14">Plays a role in microtubule organization and/or maintenance for the formation of primary cilia (PC), a microtubule-based structure that protrudes from the surface of epithelial cells. Plays a critical role in G2/M checkpoint and nuclear divisions. A key player in the DNA damage-activated ATR/ATM signaling cascade since it is required for the proper phosphorylation of H2AX, RPA, CHEK2 and CHEK1. Plays a critical role in chromosome segregation, acting as a mediator required for the maintenance of genomic stability through modulation of MDC1, RPA and CHEK1.</text>
</comment>
<evidence type="ECO:0000259" key="18">
    <source>
        <dbReference type="PROSITE" id="PS50020"/>
    </source>
</evidence>
<feature type="compositionally biased region" description="Basic and acidic residues" evidence="17">
    <location>
        <begin position="701"/>
        <end position="721"/>
    </location>
</feature>
<dbReference type="InterPro" id="IPR036020">
    <property type="entry name" value="WW_dom_sf"/>
</dbReference>
<dbReference type="GO" id="GO:0005634">
    <property type="term" value="C:nucleus"/>
    <property type="evidence" value="ECO:0007669"/>
    <property type="project" value="UniProtKB-SubCell"/>
</dbReference>
<keyword evidence="12" id="KW-0539">Nucleus</keyword>
<keyword evidence="9" id="KW-0175">Coiled coil</keyword>
<keyword evidence="7" id="KW-0498">Mitosis</keyword>
<evidence type="ECO:0000256" key="11">
    <source>
        <dbReference type="ARBA" id="ARBA00023212"/>
    </source>
</evidence>
<keyword evidence="6" id="KW-0227">DNA damage</keyword>
<feature type="domain" description="WW" evidence="18">
    <location>
        <begin position="55"/>
        <end position="88"/>
    </location>
</feature>
<keyword evidence="3" id="KW-0963">Cytoplasm</keyword>
<evidence type="ECO:0000313" key="20">
    <source>
        <dbReference type="Proteomes" id="UP000694546"/>
    </source>
</evidence>
<keyword evidence="4" id="KW-0597">Phosphoprotein</keyword>
<keyword evidence="8" id="KW-0970">Cilium biogenesis/degradation</keyword>
<sequence>MAAAALIGDQLILEEDYDENYTPSEPEIHEYAREIGIDPDREPDLLWLAREGIVAPLPREWKPCQDVTGDVYYFNFSTGQSTWDHPCDEHYRGVVTQERQRAQLAGPGAAGAGSAGKKETKEKKKKKEKKEKKVKRKKEPLMTPGPLSSALGPLPSTLGSLAPLRGLDALGPGPIPSANPPLRGSLGGTPSSGGLEPLKTSLGALRSSGGSSVLGSRQERGSMSVLVRKDQDDPDAGEPNSGNQSACGSAGLLRNLYLDLDALGGGLQYEDSEASGGPPPEERTEPELQDLALSRDHSPEPPSQQGSLSGCHPSRSPLLPGREEGGDGAGGESSGGRHGVLHGGKTEEKQAVGEEEDGRGEEEEMEERGGGGEELDGQIVEEMEERGGGGGGEEVNGQVEEEMELREGEGWEEMDGQVKEEERGGGGEEVDGQVKEEEEVVEAEIDVQEEEEEIEAEKDGKINVGVRGEAEVKEDASLGGDKRTEDVECVAKGEVGAAQGEDEEMEDGERREEEERKTGEGEDEDDIVRGEDRDVKGAEKESDDGAALSMERVGGKTEEEYNEEGEEKAATRGKEEEEEEEEEGEEWEGEEGAERQSVQSPKKGRVGEGDREKEEAQMSNEVVVDEERANGCGISDLGQSDEEVEEDIEEEEAEVELCSEKDYSGEIDLARETDASERDEDRAFDRFIVSEEEEVAGMLQKGEKKEEGVDSEKEESRPSKSEEEEEEEEVVERWVHDDGKGEEVETGRGEDDEIEDQALEGNVQGEAGGEWSDGASVGRSEEEEEEVVELSAEAPLVGGDRRMPDTDRKAQKKRVPPLKSPPLGEESVASEQMEDVPSSMEDLKSGYLSKMSEKPLEPKDRSPAVSPLDTDLGDKEEDEEDEEEEEEEGEREPSVRRNSTGRRCVASADGATEAQEVEWVDW</sequence>
<evidence type="ECO:0000256" key="12">
    <source>
        <dbReference type="ARBA" id="ARBA00023242"/>
    </source>
</evidence>
<dbReference type="InterPro" id="IPR001202">
    <property type="entry name" value="WW_dom"/>
</dbReference>
<keyword evidence="13" id="KW-0131">Cell cycle</keyword>
<evidence type="ECO:0000256" key="8">
    <source>
        <dbReference type="ARBA" id="ARBA00022794"/>
    </source>
</evidence>
<evidence type="ECO:0000256" key="4">
    <source>
        <dbReference type="ARBA" id="ARBA00022553"/>
    </source>
</evidence>
<feature type="compositionally biased region" description="Basic and acidic residues" evidence="17">
    <location>
        <begin position="851"/>
        <end position="862"/>
    </location>
</feature>
<accession>A0A8C5D1F7</accession>
<protein>
    <recommendedName>
        <fullName evidence="16">Centrosomal protein of 164 kDa</fullName>
    </recommendedName>
</protein>
<feature type="compositionally biased region" description="Low complexity" evidence="17">
    <location>
        <begin position="144"/>
        <end position="164"/>
    </location>
</feature>
<feature type="compositionally biased region" description="Basic and acidic residues" evidence="17">
    <location>
        <begin position="731"/>
        <end position="749"/>
    </location>
</feature>
<reference evidence="19" key="2">
    <citation type="submission" date="2025-09" db="UniProtKB">
        <authorList>
            <consortium name="Ensembl"/>
        </authorList>
    </citation>
    <scope>IDENTIFICATION</scope>
</reference>
<dbReference type="PROSITE" id="PS50020">
    <property type="entry name" value="WW_DOMAIN_2"/>
    <property type="match status" value="1"/>
</dbReference>
<feature type="compositionally biased region" description="Basic and acidic residues" evidence="17">
    <location>
        <begin position="468"/>
        <end position="491"/>
    </location>
</feature>
<evidence type="ECO:0000256" key="17">
    <source>
        <dbReference type="SAM" id="MobiDB-lite"/>
    </source>
</evidence>
<feature type="compositionally biased region" description="Basic and acidic residues" evidence="17">
    <location>
        <begin position="416"/>
        <end position="426"/>
    </location>
</feature>
<dbReference type="Ensembl" id="ENSGMOT00000063141.1">
    <property type="protein sequence ID" value="ENSGMOP00000069382.1"/>
    <property type="gene ID" value="ENSGMOG00000035734.1"/>
</dbReference>
<evidence type="ECO:0000256" key="15">
    <source>
        <dbReference type="ARBA" id="ARBA00061715"/>
    </source>
</evidence>
<dbReference type="GO" id="GO:0006281">
    <property type="term" value="P:DNA repair"/>
    <property type="evidence" value="ECO:0007669"/>
    <property type="project" value="UniProtKB-KW"/>
</dbReference>
<dbReference type="Pfam" id="PF00397">
    <property type="entry name" value="WW"/>
    <property type="match status" value="1"/>
</dbReference>
<feature type="compositionally biased region" description="Basic and acidic residues" evidence="17">
    <location>
        <begin position="658"/>
        <end position="689"/>
    </location>
</feature>
<evidence type="ECO:0000313" key="19">
    <source>
        <dbReference type="Ensembl" id="ENSGMOP00000069382.1"/>
    </source>
</evidence>